<name>A0A8B8CBP6_CRAVI</name>
<feature type="compositionally biased region" description="Basic residues" evidence="1">
    <location>
        <begin position="320"/>
        <end position="330"/>
    </location>
</feature>
<feature type="compositionally biased region" description="Polar residues" evidence="1">
    <location>
        <begin position="342"/>
        <end position="372"/>
    </location>
</feature>
<feature type="transmembrane region" description="Helical" evidence="2">
    <location>
        <begin position="46"/>
        <end position="77"/>
    </location>
</feature>
<keyword evidence="2" id="KW-0812">Transmembrane</keyword>
<reference evidence="4" key="1">
    <citation type="submission" date="2025-08" db="UniProtKB">
        <authorList>
            <consortium name="RefSeq"/>
        </authorList>
    </citation>
    <scope>IDENTIFICATION</scope>
    <source>
        <tissue evidence="4">Whole sample</tissue>
    </source>
</reference>
<feature type="transmembrane region" description="Helical" evidence="2">
    <location>
        <begin position="21"/>
        <end position="40"/>
    </location>
</feature>
<dbReference type="OrthoDB" id="6154202at2759"/>
<organism evidence="3 4">
    <name type="scientific">Crassostrea virginica</name>
    <name type="common">Eastern oyster</name>
    <dbReference type="NCBI Taxonomy" id="6565"/>
    <lineage>
        <taxon>Eukaryota</taxon>
        <taxon>Metazoa</taxon>
        <taxon>Spiralia</taxon>
        <taxon>Lophotrochozoa</taxon>
        <taxon>Mollusca</taxon>
        <taxon>Bivalvia</taxon>
        <taxon>Autobranchia</taxon>
        <taxon>Pteriomorphia</taxon>
        <taxon>Ostreida</taxon>
        <taxon>Ostreoidea</taxon>
        <taxon>Ostreidae</taxon>
        <taxon>Crassostrea</taxon>
    </lineage>
</organism>
<accession>A0A8B8CBP6</accession>
<dbReference type="AlphaFoldDB" id="A0A8B8CBP6"/>
<evidence type="ECO:0000256" key="1">
    <source>
        <dbReference type="SAM" id="MobiDB-lite"/>
    </source>
</evidence>
<feature type="compositionally biased region" description="Basic residues" evidence="1">
    <location>
        <begin position="244"/>
        <end position="254"/>
    </location>
</feature>
<evidence type="ECO:0000256" key="2">
    <source>
        <dbReference type="SAM" id="Phobius"/>
    </source>
</evidence>
<dbReference type="Proteomes" id="UP000694844">
    <property type="component" value="Chromosome 2"/>
</dbReference>
<feature type="compositionally biased region" description="Polar residues" evidence="1">
    <location>
        <begin position="210"/>
        <end position="223"/>
    </location>
</feature>
<feature type="compositionally biased region" description="Basic and acidic residues" evidence="1">
    <location>
        <begin position="154"/>
        <end position="176"/>
    </location>
</feature>
<feature type="compositionally biased region" description="Acidic residues" evidence="1">
    <location>
        <begin position="259"/>
        <end position="274"/>
    </location>
</feature>
<sequence>MDPIQSKYWNDQIKSMVGPCMVTFAIPLSIPGVTITLVAFSDEKSFPVYGILHITGLIILIISVFLIFFGCILKFIWKPIILPDIERQLSPRESFRNERGDSFYRQEIERIQCENITSDAAPQRTRKNSSTKTEETVLDSQKGLETAKPIDTSRSGRDRKDQNEGSRRLDVEERKHIATASNSLSALPPNDIYFQSPRGGRLPPIETTDKASVSRSRAPSSDQDGLEGPGDSRYSDTGYTEIPKKKKKKRKRQHKQDENLEEEGDKSHENDEENEKTRKQLQLPTLQNQLDGNASGESVKSSNCSLLNEKQEEDTPDTARKRKRRKRNKKSLSALRQKSDESQTNLVHLNRQSSSLGSGYSDDVTNPNPSDSETTRPVDTD</sequence>
<keyword evidence="2" id="KW-1133">Transmembrane helix</keyword>
<evidence type="ECO:0000313" key="3">
    <source>
        <dbReference type="Proteomes" id="UP000694844"/>
    </source>
</evidence>
<proteinExistence type="predicted"/>
<dbReference type="RefSeq" id="XP_022313095.1">
    <property type="nucleotide sequence ID" value="XM_022457387.1"/>
</dbReference>
<keyword evidence="3" id="KW-1185">Reference proteome</keyword>
<dbReference type="KEGG" id="cvn:111118088"/>
<evidence type="ECO:0000313" key="4">
    <source>
        <dbReference type="RefSeq" id="XP_022313095.1"/>
    </source>
</evidence>
<protein>
    <submittedName>
        <fullName evidence="4">NKAP family protein CG6066-like</fullName>
    </submittedName>
</protein>
<feature type="region of interest" description="Disordered" evidence="1">
    <location>
        <begin position="115"/>
        <end position="381"/>
    </location>
</feature>
<feature type="compositionally biased region" description="Polar residues" evidence="1">
    <location>
        <begin position="280"/>
        <end position="308"/>
    </location>
</feature>
<gene>
    <name evidence="4" type="primary">LOC111118088</name>
</gene>
<dbReference type="GeneID" id="111118088"/>
<keyword evidence="2" id="KW-0472">Membrane</keyword>